<dbReference type="GO" id="GO:0051536">
    <property type="term" value="F:iron-sulfur cluster binding"/>
    <property type="evidence" value="ECO:0007669"/>
    <property type="project" value="InterPro"/>
</dbReference>
<dbReference type="RefSeq" id="WP_111061593.1">
    <property type="nucleotide sequence ID" value="NZ_JBHUCU010000007.1"/>
</dbReference>
<dbReference type="EMBL" id="QKSB01000001">
    <property type="protein sequence ID" value="PZE18692.1"/>
    <property type="molecule type" value="Genomic_DNA"/>
</dbReference>
<feature type="domain" description="NIF system FeS cluster assembly NifU C-terminal" evidence="2">
    <location>
        <begin position="7"/>
        <end position="70"/>
    </location>
</feature>
<evidence type="ECO:0000313" key="4">
    <source>
        <dbReference type="Proteomes" id="UP000249248"/>
    </source>
</evidence>
<proteinExistence type="inferred from homology"/>
<evidence type="ECO:0000259" key="2">
    <source>
        <dbReference type="Pfam" id="PF01106"/>
    </source>
</evidence>
<dbReference type="Gene3D" id="3.30.300.130">
    <property type="entry name" value="Fe-S cluster assembly (FSCA)"/>
    <property type="match status" value="1"/>
</dbReference>
<organism evidence="3 4">
    <name type="scientific">Putridiphycobacter roseus</name>
    <dbReference type="NCBI Taxonomy" id="2219161"/>
    <lineage>
        <taxon>Bacteria</taxon>
        <taxon>Pseudomonadati</taxon>
        <taxon>Bacteroidota</taxon>
        <taxon>Flavobacteriia</taxon>
        <taxon>Flavobacteriales</taxon>
        <taxon>Crocinitomicaceae</taxon>
        <taxon>Putridiphycobacter</taxon>
    </lineage>
</organism>
<dbReference type="SUPFAM" id="SSF117916">
    <property type="entry name" value="Fe-S cluster assembly (FSCA) domain-like"/>
    <property type="match status" value="1"/>
</dbReference>
<dbReference type="GO" id="GO:0016226">
    <property type="term" value="P:iron-sulfur cluster assembly"/>
    <property type="evidence" value="ECO:0007669"/>
    <property type="project" value="InterPro"/>
</dbReference>
<evidence type="ECO:0000256" key="1">
    <source>
        <dbReference type="ARBA" id="ARBA00006420"/>
    </source>
</evidence>
<dbReference type="AlphaFoldDB" id="A0A2W1NSS1"/>
<dbReference type="Proteomes" id="UP000249248">
    <property type="component" value="Unassembled WGS sequence"/>
</dbReference>
<dbReference type="InterPro" id="IPR001075">
    <property type="entry name" value="NIF_FeS_clus_asmbl_NifU_C"/>
</dbReference>
<evidence type="ECO:0000313" key="3">
    <source>
        <dbReference type="EMBL" id="PZE18692.1"/>
    </source>
</evidence>
<dbReference type="OrthoDB" id="9796965at2"/>
<dbReference type="Pfam" id="PF01106">
    <property type="entry name" value="NifU"/>
    <property type="match status" value="1"/>
</dbReference>
<protein>
    <submittedName>
        <fullName evidence="3">NifU family protein</fullName>
    </submittedName>
</protein>
<dbReference type="GO" id="GO:0005506">
    <property type="term" value="F:iron ion binding"/>
    <property type="evidence" value="ECO:0007669"/>
    <property type="project" value="InterPro"/>
</dbReference>
<sequence length="75" mass="8413">MNNQEKIEVALQSIRPYLQKDGGDVEFIELTEDNTVKVRLLGACVNCDMSKMTLKAGIEESIKNVFPELNKLLSV</sequence>
<dbReference type="InterPro" id="IPR034904">
    <property type="entry name" value="FSCA_dom_sf"/>
</dbReference>
<comment type="similarity">
    <text evidence="1">Belongs to the NifU family.</text>
</comment>
<name>A0A2W1NSS1_9FLAO</name>
<keyword evidence="4" id="KW-1185">Reference proteome</keyword>
<accession>A0A2W1NSS1</accession>
<gene>
    <name evidence="3" type="ORF">DNU06_02360</name>
</gene>
<dbReference type="PANTHER" id="PTHR11178">
    <property type="entry name" value="IRON-SULFUR CLUSTER SCAFFOLD PROTEIN NFU-RELATED"/>
    <property type="match status" value="1"/>
</dbReference>
<comment type="caution">
    <text evidence="3">The sequence shown here is derived from an EMBL/GenBank/DDBJ whole genome shotgun (WGS) entry which is preliminary data.</text>
</comment>
<reference evidence="3 4" key="1">
    <citation type="submission" date="2018-06" db="EMBL/GenBank/DDBJ databases">
        <title>The draft genome sequence of Crocinitomix sp. SM1701.</title>
        <authorList>
            <person name="Zhang X."/>
        </authorList>
    </citation>
    <scope>NUCLEOTIDE SEQUENCE [LARGE SCALE GENOMIC DNA]</scope>
    <source>
        <strain evidence="3 4">SM1701</strain>
    </source>
</reference>
<dbReference type="PANTHER" id="PTHR11178:SF25">
    <property type="entry name" value="NIFU-LIKE PROTEIN 3, CHLOROPLASTIC"/>
    <property type="match status" value="1"/>
</dbReference>